<proteinExistence type="predicted"/>
<evidence type="ECO:0000313" key="2">
    <source>
        <dbReference type="Proteomes" id="UP001595530"/>
    </source>
</evidence>
<keyword evidence="2" id="KW-1185">Reference proteome</keyword>
<dbReference type="Proteomes" id="UP001595530">
    <property type="component" value="Unassembled WGS sequence"/>
</dbReference>
<dbReference type="RefSeq" id="WP_390322641.1">
    <property type="nucleotide sequence ID" value="NZ_JBHRTP010000105.1"/>
</dbReference>
<dbReference type="EMBL" id="JBHRTP010000105">
    <property type="protein sequence ID" value="MFC3111251.1"/>
    <property type="molecule type" value="Genomic_DNA"/>
</dbReference>
<reference evidence="2" key="1">
    <citation type="journal article" date="2019" name="Int. J. Syst. Evol. Microbiol.">
        <title>The Global Catalogue of Microorganisms (GCM) 10K type strain sequencing project: providing services to taxonomists for standard genome sequencing and annotation.</title>
        <authorList>
            <consortium name="The Broad Institute Genomics Platform"/>
            <consortium name="The Broad Institute Genome Sequencing Center for Infectious Disease"/>
            <person name="Wu L."/>
            <person name="Ma J."/>
        </authorList>
    </citation>
    <scope>NUCLEOTIDE SEQUENCE [LARGE SCALE GENOMIC DNA]</scope>
    <source>
        <strain evidence="2">KCTC 42986</strain>
    </source>
</reference>
<gene>
    <name evidence="1" type="ORF">ACFOFO_25445</name>
</gene>
<name>A0ABV7FB52_9BURK</name>
<organism evidence="1 2">
    <name type="scientific">Undibacterium arcticum</name>
    <dbReference type="NCBI Taxonomy" id="1762892"/>
    <lineage>
        <taxon>Bacteria</taxon>
        <taxon>Pseudomonadati</taxon>
        <taxon>Pseudomonadota</taxon>
        <taxon>Betaproteobacteria</taxon>
        <taxon>Burkholderiales</taxon>
        <taxon>Oxalobacteraceae</taxon>
        <taxon>Undibacterium</taxon>
    </lineage>
</organism>
<comment type="caution">
    <text evidence="1">The sequence shown here is derived from an EMBL/GenBank/DDBJ whole genome shotgun (WGS) entry which is preliminary data.</text>
</comment>
<sequence length="76" mass="8454">MCVFVKGKIVETDTKIYEFSDQSLAEKFINCLVNMDENSSCKQVPAVTITAKPGNPFSNLWAKVSYVFQQASGRVT</sequence>
<protein>
    <submittedName>
        <fullName evidence="1">Uncharacterized protein</fullName>
    </submittedName>
</protein>
<evidence type="ECO:0000313" key="1">
    <source>
        <dbReference type="EMBL" id="MFC3111251.1"/>
    </source>
</evidence>
<accession>A0ABV7FB52</accession>